<sequence length="700" mass="76175">MNFMRNLAFEPLLPIGLLAAIVVVALALCFYGAARRARGMIWRLCAVMVLLCWLTGPRLLHPVLRPVPQDALLIVDHSPSMQIRDRQSVADATAARLRDAASRIPGLTLHTIIAHGGGGHGTRLFDAIQQADLPQGRFAGAIMLTDGMDHDAPDAIPERFRASDGSPLPLHVLLTGKGEETDRRLRILQAPPFAIVGQRATLRVEADDLGMQDHARPATLTVTEGDAPARHIPIVTGQPQDIDIPVRRPGEVLVGLSVSPLDGEVSDLNNQDVVRINGVRDRLKVLLVSGTPNQGERVWRSLLKADPSVDLVHFTILRPPDKDDGTPLSDLALIPFPITDLFQRKINDFDLIILDGFRNSGILPMEYLGNIARYVRRGGGLLLTAGPEFTEDGTLQDTPLGSVLPAHVPSDGVVIGRFQPQLTPLGRRHPITASLPDAPGMDGRSGGWGPWYRALRPSDHKGEVVMSGPGDQPLLLLDRVEKGRVALMLSDQLWLWSRGEGGGGPQAELLRRLSHWLMKEPELEENRLNAALDDEKLTITRHTASADTPPPAEVLSPDGRRQVVPLMRVAGQEGVFAASIPAQGIYGIWTVKEEGLVAFAAPPVRNPLERRDLRATAEVLRPLTASSKGSIQWVGDVSRTPELRQVEPGAANAGAGWIGFPRRMSQAVTEARPSDLLPAWAAMLLAMAFLFVGWRREGQR</sequence>
<feature type="transmembrane region" description="Helical" evidence="1">
    <location>
        <begin position="12"/>
        <end position="34"/>
    </location>
</feature>
<comment type="caution">
    <text evidence="2">The sequence shown here is derived from an EMBL/GenBank/DDBJ whole genome shotgun (WGS) entry which is preliminary data.</text>
</comment>
<dbReference type="PANTHER" id="PTHR37947:SF1">
    <property type="entry name" value="BLL2462 PROTEIN"/>
    <property type="match status" value="1"/>
</dbReference>
<evidence type="ECO:0000313" key="2">
    <source>
        <dbReference type="EMBL" id="CAI9120552.1"/>
    </source>
</evidence>
<protein>
    <submittedName>
        <fullName evidence="2">VWA domain-containing protein</fullName>
    </submittedName>
</protein>
<keyword evidence="1" id="KW-1133">Transmembrane helix</keyword>
<name>A0AA35VA55_9PROT</name>
<evidence type="ECO:0000313" key="3">
    <source>
        <dbReference type="Proteomes" id="UP001176960"/>
    </source>
</evidence>
<dbReference type="EMBL" id="CATKSH010000006">
    <property type="protein sequence ID" value="CAI9120552.1"/>
    <property type="molecule type" value="Genomic_DNA"/>
</dbReference>
<dbReference type="Proteomes" id="UP001176960">
    <property type="component" value="Unassembled WGS sequence"/>
</dbReference>
<proteinExistence type="predicted"/>
<accession>A0AA35VA55</accession>
<keyword evidence="3" id="KW-1185">Reference proteome</keyword>
<keyword evidence="1" id="KW-0812">Transmembrane</keyword>
<dbReference type="InterPro" id="IPR029062">
    <property type="entry name" value="Class_I_gatase-like"/>
</dbReference>
<keyword evidence="1" id="KW-0472">Membrane</keyword>
<organism evidence="2 3">
    <name type="scientific">Brytella acorum</name>
    <dbReference type="NCBI Taxonomy" id="2959299"/>
    <lineage>
        <taxon>Bacteria</taxon>
        <taxon>Pseudomonadati</taxon>
        <taxon>Pseudomonadota</taxon>
        <taxon>Alphaproteobacteria</taxon>
        <taxon>Acetobacterales</taxon>
        <taxon>Acetobacteraceae</taxon>
        <taxon>Brytella</taxon>
    </lineage>
</organism>
<dbReference type="AlphaFoldDB" id="A0AA35VA55"/>
<dbReference type="PANTHER" id="PTHR37947">
    <property type="entry name" value="BLL2462 PROTEIN"/>
    <property type="match status" value="1"/>
</dbReference>
<gene>
    <name evidence="2" type="ORF">LMG32879_001385</name>
</gene>
<dbReference type="Gene3D" id="3.40.50.880">
    <property type="match status" value="1"/>
</dbReference>
<feature type="transmembrane region" description="Helical" evidence="1">
    <location>
        <begin position="676"/>
        <end position="694"/>
    </location>
</feature>
<evidence type="ECO:0000256" key="1">
    <source>
        <dbReference type="SAM" id="Phobius"/>
    </source>
</evidence>
<reference evidence="2" key="1">
    <citation type="submission" date="2023-03" db="EMBL/GenBank/DDBJ databases">
        <authorList>
            <person name="Cleenwerck I."/>
        </authorList>
    </citation>
    <scope>NUCLEOTIDE SEQUENCE</scope>
    <source>
        <strain evidence="2">LMG 32879</strain>
    </source>
</reference>
<dbReference type="RefSeq" id="WP_289840645.1">
    <property type="nucleotide sequence ID" value="NZ_CATKSH010000006.1"/>
</dbReference>
<dbReference type="SUPFAM" id="SSF52317">
    <property type="entry name" value="Class I glutamine amidotransferase-like"/>
    <property type="match status" value="1"/>
</dbReference>